<dbReference type="Gene3D" id="1.25.40.10">
    <property type="entry name" value="Tetratricopeptide repeat domain"/>
    <property type="match status" value="1"/>
</dbReference>
<reference evidence="1" key="2">
    <citation type="journal article" date="2021" name="PeerJ">
        <title>Extensive microbial diversity within the chicken gut microbiome revealed by metagenomics and culture.</title>
        <authorList>
            <person name="Gilroy R."/>
            <person name="Ravi A."/>
            <person name="Getino M."/>
            <person name="Pursley I."/>
            <person name="Horton D.L."/>
            <person name="Alikhan N.F."/>
            <person name="Baker D."/>
            <person name="Gharbi K."/>
            <person name="Hall N."/>
            <person name="Watson M."/>
            <person name="Adriaenssens E.M."/>
            <person name="Foster-Nyarko E."/>
            <person name="Jarju S."/>
            <person name="Secka A."/>
            <person name="Antonio M."/>
            <person name="Oren A."/>
            <person name="Chaudhuri R.R."/>
            <person name="La Ragione R."/>
            <person name="Hildebrand F."/>
            <person name="Pallen M.J."/>
        </authorList>
    </citation>
    <scope>NUCLEOTIDE SEQUENCE</scope>
    <source>
        <strain evidence="1">ChiSxjej2B14-8506</strain>
    </source>
</reference>
<dbReference type="AlphaFoldDB" id="A0A9D1LSF7"/>
<gene>
    <name evidence="1" type="ORF">IAC59_07795</name>
</gene>
<dbReference type="EMBL" id="DVNK01000050">
    <property type="protein sequence ID" value="HIU47147.1"/>
    <property type="molecule type" value="Genomic_DNA"/>
</dbReference>
<evidence type="ECO:0000313" key="2">
    <source>
        <dbReference type="Proteomes" id="UP000824123"/>
    </source>
</evidence>
<evidence type="ECO:0008006" key="3">
    <source>
        <dbReference type="Google" id="ProtNLM"/>
    </source>
</evidence>
<proteinExistence type="predicted"/>
<accession>A0A9D1LSF7</accession>
<protein>
    <recommendedName>
        <fullName evidence="3">Tetratricopeptide repeat protein</fullName>
    </recommendedName>
</protein>
<sequence length="552" mass="61635">MGTSITGAVLGFRRDPGFMHHRAQTRRDAGETFEALQLYRRASAAAPEDARYKADIADMLNHMGCARASYELIVRMINDGELSHNMLEHGLIDGDALYIQACNMSELGLDRSAGHILDLAQHYAGDSYNRDSYDELRTRLTANRLLGDVKRLRMRTLKRMERYTASGSSGRAYALAKRFLRHNDSPLAHAIMAWACVLRGEQAESMEHLIKSLAMKPQDPWILSIAARILAGGDRRQARPALQGAFALSEEPECDAMLLGQAVALGMDSLVLDISERLLACTPWEPRLCAHRAVAMINTGVPARATLNALRQCLNVYPGDPTALHYIELVQQWKPGQPPLNYPDREMLELWARTITRARLRLITGRPDPDDIQLVRMLEWGLNFADADVSASSAALLVHLRFDEARDALWRFLAAFELPDSFRYATLALMAAVDYPLPRLMFSRGRLHRLGPAALCEMLASREPRADLRAAVRRLHRYPLAISSLKPMLMLSGAHGSARLMASALELAYKIAQGKAINLRAYAHRRNLNCRQLTLAVDELLSAAHPSGRHEL</sequence>
<evidence type="ECO:0000313" key="1">
    <source>
        <dbReference type="EMBL" id="HIU47147.1"/>
    </source>
</evidence>
<reference evidence="1" key="1">
    <citation type="submission" date="2020-10" db="EMBL/GenBank/DDBJ databases">
        <authorList>
            <person name="Gilroy R."/>
        </authorList>
    </citation>
    <scope>NUCLEOTIDE SEQUENCE</scope>
    <source>
        <strain evidence="1">ChiSxjej2B14-8506</strain>
    </source>
</reference>
<dbReference type="SUPFAM" id="SSF48452">
    <property type="entry name" value="TPR-like"/>
    <property type="match status" value="1"/>
</dbReference>
<organism evidence="1 2">
    <name type="scientific">Candidatus Fimadaptatus faecigallinarum</name>
    <dbReference type="NCBI Taxonomy" id="2840814"/>
    <lineage>
        <taxon>Bacteria</taxon>
        <taxon>Bacillati</taxon>
        <taxon>Bacillota</taxon>
        <taxon>Clostridia</taxon>
        <taxon>Eubacteriales</taxon>
        <taxon>Candidatus Fimadaptatus</taxon>
    </lineage>
</organism>
<name>A0A9D1LSF7_9FIRM</name>
<dbReference type="Proteomes" id="UP000824123">
    <property type="component" value="Unassembled WGS sequence"/>
</dbReference>
<dbReference type="InterPro" id="IPR011990">
    <property type="entry name" value="TPR-like_helical_dom_sf"/>
</dbReference>
<comment type="caution">
    <text evidence="1">The sequence shown here is derived from an EMBL/GenBank/DDBJ whole genome shotgun (WGS) entry which is preliminary data.</text>
</comment>